<accession>A0ABQ7J965</accession>
<proteinExistence type="inferred from homology"/>
<name>A0ABQ7J965_9APIC</name>
<evidence type="ECO:0000313" key="10">
    <source>
        <dbReference type="Proteomes" id="UP000823046"/>
    </source>
</evidence>
<keyword evidence="6" id="KW-0325">Glycoprotein</keyword>
<feature type="domain" description="T-cell immunomodulatory protein TIP C2" evidence="8">
    <location>
        <begin position="662"/>
        <end position="759"/>
    </location>
</feature>
<dbReference type="Proteomes" id="UP000823046">
    <property type="component" value="Unassembled WGS sequence"/>
</dbReference>
<gene>
    <name evidence="9" type="ORF">IE077_003075</name>
</gene>
<comment type="similarity">
    <text evidence="2">Belongs to the TIP family.</text>
</comment>
<organism evidence="9 10">
    <name type="scientific">Cardiosporidium cionae</name>
    <dbReference type="NCBI Taxonomy" id="476202"/>
    <lineage>
        <taxon>Eukaryota</taxon>
        <taxon>Sar</taxon>
        <taxon>Alveolata</taxon>
        <taxon>Apicomplexa</taxon>
        <taxon>Aconoidasida</taxon>
        <taxon>Nephromycida</taxon>
        <taxon>Cardiosporidium</taxon>
    </lineage>
</organism>
<dbReference type="Gene3D" id="2.130.10.130">
    <property type="entry name" value="Integrin alpha, N-terminal"/>
    <property type="match status" value="1"/>
</dbReference>
<evidence type="ECO:0000256" key="4">
    <source>
        <dbReference type="ARBA" id="ARBA00022989"/>
    </source>
</evidence>
<comment type="subcellular location">
    <subcellularLocation>
        <location evidence="1">Membrane</location>
        <topology evidence="1">Single-pass type I membrane protein</topology>
    </subcellularLocation>
</comment>
<dbReference type="InterPro" id="IPR024881">
    <property type="entry name" value="Tip"/>
</dbReference>
<evidence type="ECO:0000256" key="3">
    <source>
        <dbReference type="ARBA" id="ARBA00022692"/>
    </source>
</evidence>
<reference evidence="9 10" key="1">
    <citation type="journal article" date="2020" name="bioRxiv">
        <title>Metabolic contributions of an alphaproteobacterial endosymbiont in the apicomplexan Cardiosporidium cionae.</title>
        <authorList>
            <person name="Hunter E.S."/>
            <person name="Paight C.J."/>
            <person name="Lane C.E."/>
        </authorList>
    </citation>
    <scope>NUCLEOTIDE SEQUENCE [LARGE SCALE GENOMIC DNA]</scope>
    <source>
        <strain evidence="9">ESH_2018</strain>
    </source>
</reference>
<feature type="transmembrane region" description="Helical" evidence="7">
    <location>
        <begin position="20"/>
        <end position="40"/>
    </location>
</feature>
<dbReference type="InterPro" id="IPR028994">
    <property type="entry name" value="Integrin_alpha_N"/>
</dbReference>
<comment type="caution">
    <text evidence="9">The sequence shown here is derived from an EMBL/GenBank/DDBJ whole genome shotgun (WGS) entry which is preliminary data.</text>
</comment>
<dbReference type="PANTHER" id="PTHR13412">
    <property type="entry name" value="T-CELL IMMUNOMODULATORY PROTEIN HOMOLOG"/>
    <property type="match status" value="1"/>
</dbReference>
<keyword evidence="10" id="KW-1185">Reference proteome</keyword>
<protein>
    <submittedName>
        <fullName evidence="9">FG-GAP repeat-containing protein</fullName>
    </submittedName>
</protein>
<dbReference type="InterPro" id="IPR057089">
    <property type="entry name" value="C2_TIP"/>
</dbReference>
<evidence type="ECO:0000256" key="5">
    <source>
        <dbReference type="ARBA" id="ARBA00023136"/>
    </source>
</evidence>
<evidence type="ECO:0000256" key="6">
    <source>
        <dbReference type="ARBA" id="ARBA00023180"/>
    </source>
</evidence>
<dbReference type="PANTHER" id="PTHR13412:SF0">
    <property type="entry name" value="T-CELL IMMUNOMODULATORY PROTEIN"/>
    <property type="match status" value="1"/>
</dbReference>
<keyword evidence="5 7" id="KW-0472">Membrane</keyword>
<dbReference type="Pfam" id="PF23122">
    <property type="entry name" value="C2_ITFG1"/>
    <property type="match status" value="1"/>
</dbReference>
<evidence type="ECO:0000256" key="7">
    <source>
        <dbReference type="SAM" id="Phobius"/>
    </source>
</evidence>
<keyword evidence="4 7" id="KW-1133">Transmembrane helix</keyword>
<evidence type="ECO:0000256" key="2">
    <source>
        <dbReference type="ARBA" id="ARBA00006496"/>
    </source>
</evidence>
<sequence length="810" mass="91142">MMPRVILTSWVTPYCQRKRWWFKIIFILPSLLAFGVYPSFSLSLLPRPTPSVGGIKFDAVINAADSLHNFKLNTQVLWNKTYTGNVLEFADYDGDAFVDFISYKPTNEATVISGDTLTASLEAGHISVYLWNTTRKDFVEKVKYVIPSSVTAEVVALVASDFNYDGRNDILVVYSLQNALKNPKYMFEILLQDPSNLTLKSAWKSYPKSSLHVDLDGNFYTVNEVNELATSNVVSIQPSVSTTKKDGAANFLDSMLHYIFFWWKTGKHIVPDEEDAYAAKSSMRKEFILQKVDPPPFGSILGAQPLLADVDADGRIDLISQVFTENGTAERIVFLNKADTQNNNNFEFQLMNWTRLTDFIENASLPYAPIAHPHSSAFIDINGDQRSDIILMVYSGDPQENKGYTLEIWLNLLQNQTAEFLSDAGGRSKYVRYNMTAPVDIPFGAGQISFADMNADGSIDLLIPTCQRSTPFEICTGKSEILLYKNTRIKEKEVPLNHPFLPLPHHSSPIHFEFSKGTVVYTTPDSFKASSFYPTTLRIGDYDNDGYPDVLTVIKSNNASVEFARLLKNKQGVGLTETVDLTIADPSNSSKVMIYGSAFFDVFEDGNLDLVLLGAFSSNIKTTFMHIFQPSFEFDGLFLKTVALNGICIADCTKNGRYRKYPYGVSAHGPAFRISAIDINGRKRYRSATQLTQSTFSPLQMPFVYFGLGRTNNYIEEFLLGMPINSHRYSNMWPSIIPNTQIVASPHPLFAPNRWTLELSLSPSMLFLPILWATLASLVFIGAIIFFLHQKEKREDSEERKGFRSHFIVH</sequence>
<evidence type="ECO:0000313" key="9">
    <source>
        <dbReference type="EMBL" id="KAF8820539.1"/>
    </source>
</evidence>
<keyword evidence="3 7" id="KW-0812">Transmembrane</keyword>
<evidence type="ECO:0000256" key="1">
    <source>
        <dbReference type="ARBA" id="ARBA00004479"/>
    </source>
</evidence>
<dbReference type="EMBL" id="JADAQX010000361">
    <property type="protein sequence ID" value="KAF8820539.1"/>
    <property type="molecule type" value="Genomic_DNA"/>
</dbReference>
<dbReference type="SUPFAM" id="SSF69318">
    <property type="entry name" value="Integrin alpha N-terminal domain"/>
    <property type="match status" value="1"/>
</dbReference>
<evidence type="ECO:0000259" key="8">
    <source>
        <dbReference type="Pfam" id="PF23122"/>
    </source>
</evidence>
<feature type="transmembrane region" description="Helical" evidence="7">
    <location>
        <begin position="766"/>
        <end position="788"/>
    </location>
</feature>